<proteinExistence type="predicted"/>
<evidence type="ECO:0000313" key="3">
    <source>
        <dbReference type="EMBL" id="KYG30894.1"/>
    </source>
</evidence>
<dbReference type="InterPro" id="IPR036514">
    <property type="entry name" value="SGNH_hydro_sf"/>
</dbReference>
<dbReference type="CDD" id="cd00229">
    <property type="entry name" value="SGNH_hydrolase"/>
    <property type="match status" value="1"/>
</dbReference>
<feature type="compositionally biased region" description="Low complexity" evidence="1">
    <location>
        <begin position="51"/>
        <end position="69"/>
    </location>
</feature>
<feature type="region of interest" description="Disordered" evidence="1">
    <location>
        <begin position="43"/>
        <end position="70"/>
    </location>
</feature>
<dbReference type="Gene3D" id="3.40.50.1110">
    <property type="entry name" value="SGNH hydrolase"/>
    <property type="match status" value="1"/>
</dbReference>
<keyword evidence="2" id="KW-0472">Membrane</keyword>
<evidence type="ECO:0000256" key="1">
    <source>
        <dbReference type="SAM" id="MobiDB-lite"/>
    </source>
</evidence>
<keyword evidence="2" id="KW-1133">Transmembrane helix</keyword>
<dbReference type="EMBL" id="LTAO01000014">
    <property type="protein sequence ID" value="KYG30894.1"/>
    <property type="molecule type" value="Genomic_DNA"/>
</dbReference>
<comment type="caution">
    <text evidence="3">The sequence shown here is derived from an EMBL/GenBank/DDBJ whole genome shotgun (WGS) entry which is preliminary data.</text>
</comment>
<evidence type="ECO:0000313" key="4">
    <source>
        <dbReference type="Proteomes" id="UP000075806"/>
    </source>
</evidence>
<dbReference type="SUPFAM" id="SSF52266">
    <property type="entry name" value="SGNH hydrolase"/>
    <property type="match status" value="1"/>
</dbReference>
<dbReference type="RefSeq" id="WP_061948819.1">
    <property type="nucleotide sequence ID" value="NZ_LTAO01000014.1"/>
</dbReference>
<keyword evidence="2" id="KW-0812">Transmembrane</keyword>
<sequence>MKNALYIIMVIGCLAILVVSHISYQSKLDNIAADAKNAVIAVDESDQKSPSTKNESTNDSTTNNNNTGSGDIAELTGLLGEIPTKEDELTIAYFGSRSIENDGFADVSWPRKLDDLLMRITDVNSTIFNVNSLSSAEVIQSEYLEEVIQWNPDLILFEPFILNDNGVVLISDSLIYIEQMMDSFSEELEETTVVVMPPNPIYSPQLYYTQVQELESYAAQQNYLYADHWQAWPDIQSEEIRDYLEEGRPNEAGHQVWAEFMYDYLTE</sequence>
<name>A0A161Q464_9BACI</name>
<dbReference type="STRING" id="519424.AZF04_18795"/>
<organism evidence="3 4">
    <name type="scientific">Alkalihalobacillus trypoxylicola</name>
    <dbReference type="NCBI Taxonomy" id="519424"/>
    <lineage>
        <taxon>Bacteria</taxon>
        <taxon>Bacillati</taxon>
        <taxon>Bacillota</taxon>
        <taxon>Bacilli</taxon>
        <taxon>Bacillales</taxon>
        <taxon>Bacillaceae</taxon>
        <taxon>Alkalihalobacillus</taxon>
    </lineage>
</organism>
<accession>A0A161Q464</accession>
<evidence type="ECO:0008006" key="5">
    <source>
        <dbReference type="Google" id="ProtNLM"/>
    </source>
</evidence>
<protein>
    <recommendedName>
        <fullName evidence="5">SGNH hydrolase-type esterase domain-containing protein</fullName>
    </recommendedName>
</protein>
<dbReference type="OrthoDB" id="2451965at2"/>
<gene>
    <name evidence="3" type="ORF">AZF04_18795</name>
</gene>
<reference evidence="3" key="1">
    <citation type="submission" date="2016-02" db="EMBL/GenBank/DDBJ databases">
        <title>Genome sequence of Bacillus trypoxylicola KCTC 13244(T).</title>
        <authorList>
            <person name="Jeong H."/>
            <person name="Park S.-H."/>
            <person name="Choi S.-K."/>
        </authorList>
    </citation>
    <scope>NUCLEOTIDE SEQUENCE [LARGE SCALE GENOMIC DNA]</scope>
    <source>
        <strain evidence="3">KCTC 13244</strain>
    </source>
</reference>
<keyword evidence="4" id="KW-1185">Reference proteome</keyword>
<feature type="transmembrane region" description="Helical" evidence="2">
    <location>
        <begin position="6"/>
        <end position="24"/>
    </location>
</feature>
<evidence type="ECO:0000256" key="2">
    <source>
        <dbReference type="SAM" id="Phobius"/>
    </source>
</evidence>
<dbReference type="Proteomes" id="UP000075806">
    <property type="component" value="Unassembled WGS sequence"/>
</dbReference>
<dbReference type="AlphaFoldDB" id="A0A161Q464"/>